<dbReference type="Proteomes" id="UP000800097">
    <property type="component" value="Unassembled WGS sequence"/>
</dbReference>
<proteinExistence type="predicted"/>
<protein>
    <recommendedName>
        <fullName evidence="3">Endonuclease/exonuclease/phosphatase domain-containing protein</fullName>
    </recommendedName>
</protein>
<evidence type="ECO:0000313" key="2">
    <source>
        <dbReference type="Proteomes" id="UP000800097"/>
    </source>
</evidence>
<dbReference type="RefSeq" id="XP_033649231.1">
    <property type="nucleotide sequence ID" value="XM_033801279.1"/>
</dbReference>
<accession>A0A6A6J5M0</accession>
<keyword evidence="2" id="KW-1185">Reference proteome</keyword>
<reference evidence="1" key="1">
    <citation type="journal article" date="2020" name="Stud. Mycol.">
        <title>101 Dothideomycetes genomes: a test case for predicting lifestyles and emergence of pathogens.</title>
        <authorList>
            <person name="Haridas S."/>
            <person name="Albert R."/>
            <person name="Binder M."/>
            <person name="Bloem J."/>
            <person name="Labutti K."/>
            <person name="Salamov A."/>
            <person name="Andreopoulos B."/>
            <person name="Baker S."/>
            <person name="Barry K."/>
            <person name="Bills G."/>
            <person name="Bluhm B."/>
            <person name="Cannon C."/>
            <person name="Castanera R."/>
            <person name="Culley D."/>
            <person name="Daum C."/>
            <person name="Ezra D."/>
            <person name="Gonzalez J."/>
            <person name="Henrissat B."/>
            <person name="Kuo A."/>
            <person name="Liang C."/>
            <person name="Lipzen A."/>
            <person name="Lutzoni F."/>
            <person name="Magnuson J."/>
            <person name="Mondo S."/>
            <person name="Nolan M."/>
            <person name="Ohm R."/>
            <person name="Pangilinan J."/>
            <person name="Park H.-J."/>
            <person name="Ramirez L."/>
            <person name="Alfaro M."/>
            <person name="Sun H."/>
            <person name="Tritt A."/>
            <person name="Yoshinaga Y."/>
            <person name="Zwiers L.-H."/>
            <person name="Turgeon B."/>
            <person name="Goodwin S."/>
            <person name="Spatafora J."/>
            <person name="Crous P."/>
            <person name="Grigoriev I."/>
        </authorList>
    </citation>
    <scope>NUCLEOTIDE SEQUENCE</scope>
    <source>
        <strain evidence="1">CBS 379.55</strain>
    </source>
</reference>
<sequence length="336" mass="37762">MNIRHISSLDHFTPAERRLFWEYADAKSLLPPKPISQKPPLPQSLQPQIYRSESSSWVALEKNQRGSCLQRGSILKVVSWNLQWSGPGPAERASVALEHLEQLFGTTPANLVIMLQKVSHQALQAILKIPWAQQNFVLTNVATPTSLYIDIPGDSFILKVPYWMAAPYFTLMMIPRYLGKCGIIAGLVGGDMNAIDAPEHELHKASEVELKDVWEDAPAPPIPVLKPFQKDFTYPRRMDKFFYTGLVETVALTEPQDLAGRLGRVGIGLQTEVEAGEDEMTESKFVRGKLVEKKHKVYYSDDQARRIFSGVGKRNLVHKRISTWVSDHFGIATESG</sequence>
<dbReference type="EMBL" id="ML986534">
    <property type="protein sequence ID" value="KAF2271692.1"/>
    <property type="molecule type" value="Genomic_DNA"/>
</dbReference>
<gene>
    <name evidence="1" type="ORF">EI97DRAFT_462575</name>
</gene>
<organism evidence="1 2">
    <name type="scientific">Westerdykella ornata</name>
    <dbReference type="NCBI Taxonomy" id="318751"/>
    <lineage>
        <taxon>Eukaryota</taxon>
        <taxon>Fungi</taxon>
        <taxon>Dikarya</taxon>
        <taxon>Ascomycota</taxon>
        <taxon>Pezizomycotina</taxon>
        <taxon>Dothideomycetes</taxon>
        <taxon>Pleosporomycetidae</taxon>
        <taxon>Pleosporales</taxon>
        <taxon>Sporormiaceae</taxon>
        <taxon>Westerdykella</taxon>
    </lineage>
</organism>
<name>A0A6A6J5M0_WESOR</name>
<dbReference type="OrthoDB" id="9975959at2759"/>
<dbReference type="Gene3D" id="3.60.10.10">
    <property type="entry name" value="Endonuclease/exonuclease/phosphatase"/>
    <property type="match status" value="1"/>
</dbReference>
<dbReference type="GeneID" id="54554454"/>
<dbReference type="AlphaFoldDB" id="A0A6A6J5M0"/>
<dbReference type="InterPro" id="IPR036691">
    <property type="entry name" value="Endo/exonu/phosph_ase_sf"/>
</dbReference>
<evidence type="ECO:0008006" key="3">
    <source>
        <dbReference type="Google" id="ProtNLM"/>
    </source>
</evidence>
<evidence type="ECO:0000313" key="1">
    <source>
        <dbReference type="EMBL" id="KAF2271692.1"/>
    </source>
</evidence>